<protein>
    <submittedName>
        <fullName evidence="1">Uncharacterized protein</fullName>
    </submittedName>
</protein>
<comment type="caution">
    <text evidence="1">The sequence shown here is derived from an EMBL/GenBank/DDBJ whole genome shotgun (WGS) entry which is preliminary data.</text>
</comment>
<gene>
    <name evidence="1" type="ORF">RM697_09035</name>
</gene>
<reference evidence="1 2" key="1">
    <citation type="submission" date="2023-09" db="EMBL/GenBank/DDBJ databases">
        <authorList>
            <person name="Rey-Velasco X."/>
        </authorList>
    </citation>
    <scope>NUCLEOTIDE SEQUENCE [LARGE SCALE GENOMIC DNA]</scope>
    <source>
        <strain evidence="1 2">W332</strain>
    </source>
</reference>
<dbReference type="EMBL" id="JAVRIA010000004">
    <property type="protein sequence ID" value="MDT0558791.1"/>
    <property type="molecule type" value="Genomic_DNA"/>
</dbReference>
<organism evidence="1 2">
    <name type="scientific">Microcosmobacter mediterraneus</name>
    <dbReference type="NCBI Taxonomy" id="3075607"/>
    <lineage>
        <taxon>Bacteria</taxon>
        <taxon>Pseudomonadati</taxon>
        <taxon>Bacteroidota</taxon>
        <taxon>Flavobacteriia</taxon>
        <taxon>Flavobacteriales</taxon>
        <taxon>Flavobacteriaceae</taxon>
        <taxon>Microcosmobacter</taxon>
    </lineage>
</organism>
<keyword evidence="2" id="KW-1185">Reference proteome</keyword>
<sequence>MDKYTNLKLHSSKPISTAFRALGKYTFTDACNYLQHLYYQRISDRNNYNLVLSEHCGTCSSKHALLKALAIENKFSSFNLCIGIYKMNSLNTKGIGTVLNDYNLQYIPEAHTYLKDGDSILDITGLGESNQRFSKSLLYEESISPEDVGDYKVNLHKTFIKEWIHSNAIPYTFDVIWNLREQCIANLSA</sequence>
<proteinExistence type="predicted"/>
<accession>A0ABU2YLK6</accession>
<evidence type="ECO:0000313" key="2">
    <source>
        <dbReference type="Proteomes" id="UP001259492"/>
    </source>
</evidence>
<evidence type="ECO:0000313" key="1">
    <source>
        <dbReference type="EMBL" id="MDT0558791.1"/>
    </source>
</evidence>
<name>A0ABU2YLK6_9FLAO</name>
<dbReference type="Proteomes" id="UP001259492">
    <property type="component" value="Unassembled WGS sequence"/>
</dbReference>
<dbReference type="RefSeq" id="WP_311427556.1">
    <property type="nucleotide sequence ID" value="NZ_JAVRIA010000004.1"/>
</dbReference>